<dbReference type="EMBL" id="JAXIOK010000010">
    <property type="protein sequence ID" value="KAK4761355.1"/>
    <property type="molecule type" value="Genomic_DNA"/>
</dbReference>
<feature type="region of interest" description="Disordered" evidence="1">
    <location>
        <begin position="304"/>
        <end position="335"/>
    </location>
</feature>
<evidence type="ECO:0008006" key="4">
    <source>
        <dbReference type="Google" id="ProtNLM"/>
    </source>
</evidence>
<dbReference type="AlphaFoldDB" id="A0AAN7K642"/>
<organism evidence="2 3">
    <name type="scientific">Trapa incisa</name>
    <dbReference type="NCBI Taxonomy" id="236973"/>
    <lineage>
        <taxon>Eukaryota</taxon>
        <taxon>Viridiplantae</taxon>
        <taxon>Streptophyta</taxon>
        <taxon>Embryophyta</taxon>
        <taxon>Tracheophyta</taxon>
        <taxon>Spermatophyta</taxon>
        <taxon>Magnoliopsida</taxon>
        <taxon>eudicotyledons</taxon>
        <taxon>Gunneridae</taxon>
        <taxon>Pentapetalae</taxon>
        <taxon>rosids</taxon>
        <taxon>malvids</taxon>
        <taxon>Myrtales</taxon>
        <taxon>Lythraceae</taxon>
        <taxon>Trapa</taxon>
    </lineage>
</organism>
<feature type="region of interest" description="Disordered" evidence="1">
    <location>
        <begin position="55"/>
        <end position="84"/>
    </location>
</feature>
<feature type="compositionally biased region" description="Basic and acidic residues" evidence="1">
    <location>
        <begin position="140"/>
        <end position="164"/>
    </location>
</feature>
<dbReference type="PANTHER" id="PTHR35358">
    <property type="entry name" value="OS06G0711100 PROTEIN"/>
    <property type="match status" value="1"/>
</dbReference>
<dbReference type="Pfam" id="PF05278">
    <property type="entry name" value="PEARLI-4"/>
    <property type="match status" value="1"/>
</dbReference>
<reference evidence="2 3" key="1">
    <citation type="journal article" date="2023" name="Hortic Res">
        <title>Pangenome of water caltrop reveals structural variations and asymmetric subgenome divergence after allopolyploidization.</title>
        <authorList>
            <person name="Zhang X."/>
            <person name="Chen Y."/>
            <person name="Wang L."/>
            <person name="Yuan Y."/>
            <person name="Fang M."/>
            <person name="Shi L."/>
            <person name="Lu R."/>
            <person name="Comes H.P."/>
            <person name="Ma Y."/>
            <person name="Chen Y."/>
            <person name="Huang G."/>
            <person name="Zhou Y."/>
            <person name="Zheng Z."/>
            <person name="Qiu Y."/>
        </authorList>
    </citation>
    <scope>NUCLEOTIDE SEQUENCE [LARGE SCALE GENOMIC DNA]</scope>
    <source>
        <tissue evidence="2">Roots</tissue>
    </source>
</reference>
<comment type="caution">
    <text evidence="2">The sequence shown here is derived from an EMBL/GenBank/DDBJ whole genome shotgun (WGS) entry which is preliminary data.</text>
</comment>
<name>A0AAN7K642_9MYRT</name>
<dbReference type="InterPro" id="IPR007942">
    <property type="entry name" value="PLipase-like"/>
</dbReference>
<accession>A0AAN7K642</accession>
<evidence type="ECO:0000313" key="3">
    <source>
        <dbReference type="Proteomes" id="UP001345219"/>
    </source>
</evidence>
<proteinExistence type="predicted"/>
<sequence>MAEGRVHPNCIHRSNPYHQCIESCFEMMEEAGKPRQSKKISGPLILVVPKKLGQMMKKGPGSEMTPPDSFSSQPDLRKSNSPSSLSRFSFKKVQSWNLEIPFMGPCTGKACLKDPSFLKFSPKSNELSMDATTEEAESVENGRHDGDDDQRVTDEKEGGKRADALDSISASTDLNSTVIDCQAEEMSEDEFSEHPIICDSRVQVMDDYYVKRSLSSTMRSILNDHGDIARNCKLSSVVMRSYYLECLCFVVRELRSSSPVNKASKAKKMKEIMTITNDVEAAGIEVGWLREIIDEIKAGIELSKKRKPMEDERKKLEDNEKGIADSMGGRDGAQE</sequence>
<dbReference type="Proteomes" id="UP001345219">
    <property type="component" value="Chromosome 5"/>
</dbReference>
<evidence type="ECO:0000313" key="2">
    <source>
        <dbReference type="EMBL" id="KAK4761355.1"/>
    </source>
</evidence>
<gene>
    <name evidence="2" type="ORF">SAY87_006248</name>
</gene>
<feature type="compositionally biased region" description="Basic and acidic residues" evidence="1">
    <location>
        <begin position="308"/>
        <end position="323"/>
    </location>
</feature>
<keyword evidence="3" id="KW-1185">Reference proteome</keyword>
<evidence type="ECO:0000256" key="1">
    <source>
        <dbReference type="SAM" id="MobiDB-lite"/>
    </source>
</evidence>
<dbReference type="PANTHER" id="PTHR35358:SF7">
    <property type="entry name" value="EXPRESSED PROTEIN"/>
    <property type="match status" value="1"/>
</dbReference>
<feature type="region of interest" description="Disordered" evidence="1">
    <location>
        <begin position="123"/>
        <end position="164"/>
    </location>
</feature>
<protein>
    <recommendedName>
        <fullName evidence="4">Phospholipase-like protein</fullName>
    </recommendedName>
</protein>